<name>A0A0A3IUR7_9BACI</name>
<evidence type="ECO:0000256" key="2">
    <source>
        <dbReference type="ARBA" id="ARBA00022692"/>
    </source>
</evidence>
<dbReference type="RefSeq" id="WP_036151480.1">
    <property type="nucleotide sequence ID" value="NZ_AVCX01000015.1"/>
</dbReference>
<evidence type="ECO:0000256" key="4">
    <source>
        <dbReference type="ARBA" id="ARBA00023136"/>
    </source>
</evidence>
<feature type="transmembrane region" description="Helical" evidence="5">
    <location>
        <begin position="60"/>
        <end position="83"/>
    </location>
</feature>
<dbReference type="OrthoDB" id="9793277at2"/>
<proteinExistence type="predicted"/>
<gene>
    <name evidence="7" type="ORF">CD32_03905</name>
</gene>
<sequence length="134" mass="14966">MDDKQSMEQMIAGKEKHFSDEGFFHTVKKYGTKMGYKGLHAAATLYTALKSPNMSKANKMIILGALGYFIFPFDVVADLLPVVGLSDDVVVMTAALTKVFMSIDDEMKEEAHTLLKKTLGDRYNYNELEAESVE</sequence>
<evidence type="ECO:0000313" key="7">
    <source>
        <dbReference type="EMBL" id="KGR87180.1"/>
    </source>
</evidence>
<keyword evidence="8" id="KW-1185">Reference proteome</keyword>
<dbReference type="eggNOG" id="COG3339">
    <property type="taxonomic scope" value="Bacteria"/>
</dbReference>
<evidence type="ECO:0000256" key="5">
    <source>
        <dbReference type="SAM" id="Phobius"/>
    </source>
</evidence>
<accession>A0A0A3IUR7</accession>
<dbReference type="InterPro" id="IPR010652">
    <property type="entry name" value="DUF1232"/>
</dbReference>
<evidence type="ECO:0000313" key="8">
    <source>
        <dbReference type="Proteomes" id="UP000030437"/>
    </source>
</evidence>
<organism evidence="7 8">
    <name type="scientific">Lysinibacillus odysseyi 34hs-1 = NBRC 100172</name>
    <dbReference type="NCBI Taxonomy" id="1220589"/>
    <lineage>
        <taxon>Bacteria</taxon>
        <taxon>Bacillati</taxon>
        <taxon>Bacillota</taxon>
        <taxon>Bacilli</taxon>
        <taxon>Bacillales</taxon>
        <taxon>Bacillaceae</taxon>
        <taxon>Lysinibacillus</taxon>
    </lineage>
</organism>
<dbReference type="AlphaFoldDB" id="A0A0A3IUR7"/>
<evidence type="ECO:0000256" key="3">
    <source>
        <dbReference type="ARBA" id="ARBA00022989"/>
    </source>
</evidence>
<dbReference type="EMBL" id="JPVP01000048">
    <property type="protein sequence ID" value="KGR87180.1"/>
    <property type="molecule type" value="Genomic_DNA"/>
</dbReference>
<dbReference type="InterPro" id="IPR016983">
    <property type="entry name" value="UCP031804"/>
</dbReference>
<dbReference type="STRING" id="1220589.CD32_03905"/>
<evidence type="ECO:0000259" key="6">
    <source>
        <dbReference type="Pfam" id="PF06803"/>
    </source>
</evidence>
<keyword evidence="2 5" id="KW-0812">Transmembrane</keyword>
<dbReference type="PIRSF" id="PIRSF031804">
    <property type="entry name" value="UCP031804"/>
    <property type="match status" value="1"/>
</dbReference>
<feature type="domain" description="DUF1232" evidence="6">
    <location>
        <begin position="59"/>
        <end position="93"/>
    </location>
</feature>
<protein>
    <recommendedName>
        <fullName evidence="6">DUF1232 domain-containing protein</fullName>
    </recommendedName>
</protein>
<dbReference type="Proteomes" id="UP000030437">
    <property type="component" value="Unassembled WGS sequence"/>
</dbReference>
<keyword evidence="4 5" id="KW-0472">Membrane</keyword>
<reference evidence="7 8" key="1">
    <citation type="submission" date="2014-02" db="EMBL/GenBank/DDBJ databases">
        <title>Draft genome sequence of Lysinibacillus odysseyi NBRC 100172.</title>
        <authorList>
            <person name="Zhang F."/>
            <person name="Wang G."/>
            <person name="Zhang L."/>
        </authorList>
    </citation>
    <scope>NUCLEOTIDE SEQUENCE [LARGE SCALE GENOMIC DNA]</scope>
    <source>
        <strain evidence="7 8">NBRC 100172</strain>
    </source>
</reference>
<comment type="caution">
    <text evidence="7">The sequence shown here is derived from an EMBL/GenBank/DDBJ whole genome shotgun (WGS) entry which is preliminary data.</text>
</comment>
<dbReference type="Pfam" id="PF06803">
    <property type="entry name" value="DUF1232"/>
    <property type="match status" value="1"/>
</dbReference>
<comment type="subcellular location">
    <subcellularLocation>
        <location evidence="1">Endomembrane system</location>
        <topology evidence="1">Multi-pass membrane protein</topology>
    </subcellularLocation>
</comment>
<keyword evidence="3 5" id="KW-1133">Transmembrane helix</keyword>
<dbReference type="GO" id="GO:0012505">
    <property type="term" value="C:endomembrane system"/>
    <property type="evidence" value="ECO:0007669"/>
    <property type="project" value="UniProtKB-SubCell"/>
</dbReference>
<evidence type="ECO:0000256" key="1">
    <source>
        <dbReference type="ARBA" id="ARBA00004127"/>
    </source>
</evidence>